<dbReference type="PANTHER" id="PTHR14319">
    <property type="entry name" value="FIVE-SPAN TRANSMEMBRANE PROTEIN M83"/>
    <property type="match status" value="1"/>
</dbReference>
<evidence type="ECO:0000256" key="8">
    <source>
        <dbReference type="SAM" id="SignalP"/>
    </source>
</evidence>
<evidence type="ECO:0000256" key="5">
    <source>
        <dbReference type="ARBA" id="ARBA00022989"/>
    </source>
</evidence>
<feature type="signal peptide" evidence="8">
    <location>
        <begin position="1"/>
        <end position="15"/>
    </location>
</feature>
<comment type="similarity">
    <text evidence="2">Belongs to the TMEM8 family.</text>
</comment>
<dbReference type="EMBL" id="CAJRST010011112">
    <property type="protein sequence ID" value="CAG5917560.1"/>
    <property type="molecule type" value="Genomic_DNA"/>
</dbReference>
<evidence type="ECO:0000313" key="10">
    <source>
        <dbReference type="Proteomes" id="UP000677803"/>
    </source>
</evidence>
<reference evidence="9" key="1">
    <citation type="submission" date="2021-05" db="EMBL/GenBank/DDBJ databases">
        <authorList>
            <person name="Tigano A."/>
        </authorList>
    </citation>
    <scope>NUCLEOTIDE SEQUENCE</scope>
</reference>
<evidence type="ECO:0000256" key="4">
    <source>
        <dbReference type="ARBA" id="ARBA00022692"/>
    </source>
</evidence>
<sequence>MGAFIAKMLLPTVSSLVFLPAASVAAKRGFHMEAMYFSVYGTALSMWVTLTALGDFDEPQRSTISMFGVLTIAVRIYQDRWGYGIYSGPIGSAVFIITVKWVGARKSLETTKFLCEVSV</sequence>
<dbReference type="PANTHER" id="PTHR14319:SF7">
    <property type="entry name" value="POST-GPI ATTACHMENT TO PROTEINS FACTOR 6"/>
    <property type="match status" value="1"/>
</dbReference>
<dbReference type="Pfam" id="PF12036">
    <property type="entry name" value="DUF3522"/>
    <property type="match status" value="1"/>
</dbReference>
<dbReference type="Proteomes" id="UP000677803">
    <property type="component" value="Unassembled WGS sequence"/>
</dbReference>
<keyword evidence="6 7" id="KW-0472">Membrane</keyword>
<evidence type="ECO:0000256" key="7">
    <source>
        <dbReference type="SAM" id="Phobius"/>
    </source>
</evidence>
<dbReference type="OrthoDB" id="8770806at2759"/>
<feature type="chain" id="PRO_5035738021" evidence="8">
    <location>
        <begin position="16"/>
        <end position="119"/>
    </location>
</feature>
<name>A0A8S4B4F4_9TELE</name>
<evidence type="ECO:0000256" key="6">
    <source>
        <dbReference type="ARBA" id="ARBA00023136"/>
    </source>
</evidence>
<evidence type="ECO:0000313" key="9">
    <source>
        <dbReference type="EMBL" id="CAG5917560.1"/>
    </source>
</evidence>
<dbReference type="GO" id="GO:0005886">
    <property type="term" value="C:plasma membrane"/>
    <property type="evidence" value="ECO:0007669"/>
    <property type="project" value="UniProtKB-SubCell"/>
</dbReference>
<accession>A0A8S4B4F4</accession>
<dbReference type="InterPro" id="IPR021910">
    <property type="entry name" value="NGX6/PGAP6/MYMK"/>
</dbReference>
<keyword evidence="8" id="KW-0732">Signal</keyword>
<feature type="transmembrane region" description="Helical" evidence="7">
    <location>
        <begin position="83"/>
        <end position="103"/>
    </location>
</feature>
<evidence type="ECO:0000256" key="3">
    <source>
        <dbReference type="ARBA" id="ARBA00022475"/>
    </source>
</evidence>
<evidence type="ECO:0000256" key="2">
    <source>
        <dbReference type="ARBA" id="ARBA00005542"/>
    </source>
</evidence>
<keyword evidence="5 7" id="KW-1133">Transmembrane helix</keyword>
<feature type="transmembrane region" description="Helical" evidence="7">
    <location>
        <begin position="35"/>
        <end position="54"/>
    </location>
</feature>
<organism evidence="9 10">
    <name type="scientific">Menidia menidia</name>
    <name type="common">Atlantic silverside</name>
    <dbReference type="NCBI Taxonomy" id="238744"/>
    <lineage>
        <taxon>Eukaryota</taxon>
        <taxon>Metazoa</taxon>
        <taxon>Chordata</taxon>
        <taxon>Craniata</taxon>
        <taxon>Vertebrata</taxon>
        <taxon>Euteleostomi</taxon>
        <taxon>Actinopterygii</taxon>
        <taxon>Neopterygii</taxon>
        <taxon>Teleostei</taxon>
        <taxon>Neoteleostei</taxon>
        <taxon>Acanthomorphata</taxon>
        <taxon>Ovalentaria</taxon>
        <taxon>Atherinomorphae</taxon>
        <taxon>Atheriniformes</taxon>
        <taxon>Atherinopsidae</taxon>
        <taxon>Menidiinae</taxon>
        <taxon>Menidia</taxon>
    </lineage>
</organism>
<comment type="subcellular location">
    <subcellularLocation>
        <location evidence="1">Cell membrane</location>
        <topology evidence="1">Multi-pass membrane protein</topology>
    </subcellularLocation>
</comment>
<keyword evidence="3" id="KW-1003">Cell membrane</keyword>
<dbReference type="AlphaFoldDB" id="A0A8S4B4F4"/>
<keyword evidence="4 7" id="KW-0812">Transmembrane</keyword>
<protein>
    <submittedName>
        <fullName evidence="9">(Atlantic silverside) hypothetical protein</fullName>
    </submittedName>
</protein>
<evidence type="ECO:0000256" key="1">
    <source>
        <dbReference type="ARBA" id="ARBA00004651"/>
    </source>
</evidence>
<keyword evidence="10" id="KW-1185">Reference proteome</keyword>
<comment type="caution">
    <text evidence="9">The sequence shown here is derived from an EMBL/GenBank/DDBJ whole genome shotgun (WGS) entry which is preliminary data.</text>
</comment>
<proteinExistence type="inferred from homology"/>
<gene>
    <name evidence="9" type="ORF">MMEN_LOCUS10083</name>
</gene>